<dbReference type="STRING" id="1660064.CIGN_0630"/>
<dbReference type="Proteomes" id="UP000194309">
    <property type="component" value="Chromosome"/>
</dbReference>
<dbReference type="KEGG" id="cdev:CIGN_0630"/>
<accession>A0A381D878</accession>
<accession>A0A1X9SRR1</accession>
<dbReference type="OrthoDB" id="5361364at2"/>
<protein>
    <submittedName>
        <fullName evidence="1">Uncharacterized protein</fullName>
    </submittedName>
</protein>
<reference evidence="1 2" key="1">
    <citation type="journal article" date="2017" name="Genome Biol. Evol.">
        <title>Comparative Genomic Analysis Identifies a Campylobacter Clade Deficient in Selenium Metabolism.</title>
        <authorList>
            <person name="Miller W.G."/>
            <person name="Yee E."/>
            <person name="Lopes B.S."/>
            <person name="Chapman M.H."/>
            <person name="Huynh S."/>
            <person name="Bono J.L."/>
            <person name="Parker C.T."/>
            <person name="Strachan N.J.C."/>
            <person name="Forbes K.J."/>
        </authorList>
    </citation>
    <scope>NUCLEOTIDE SEQUENCE [LARGE SCALE GENOMIC DNA]</scope>
    <source>
        <strain evidence="1 2">NCTC 13003</strain>
    </source>
</reference>
<evidence type="ECO:0000313" key="2">
    <source>
        <dbReference type="Proteomes" id="UP000194309"/>
    </source>
</evidence>
<proteinExistence type="predicted"/>
<dbReference type="EMBL" id="CP018788">
    <property type="protein sequence ID" value="ARQ98926.1"/>
    <property type="molecule type" value="Genomic_DNA"/>
</dbReference>
<keyword evidence="2" id="KW-1185">Reference proteome</keyword>
<name>A0A1X9SRR1_9BACT</name>
<organism evidence="1 2">
    <name type="scientific">Campylobacter devanensis</name>
    <dbReference type="NCBI Taxonomy" id="3161138"/>
    <lineage>
        <taxon>Bacteria</taxon>
        <taxon>Pseudomonadati</taxon>
        <taxon>Campylobacterota</taxon>
        <taxon>Epsilonproteobacteria</taxon>
        <taxon>Campylobacterales</taxon>
        <taxon>Campylobacteraceae</taxon>
        <taxon>Campylobacter</taxon>
    </lineage>
</organism>
<dbReference type="AlphaFoldDB" id="A0A1X9SRR1"/>
<evidence type="ECO:0000313" key="1">
    <source>
        <dbReference type="EMBL" id="ARQ98926.1"/>
    </source>
</evidence>
<sequence>MDFLDSLKEIKGQMVKEQKAQTPVSKPKPNPNRDEFKDIFSEPEVVADKEARLRDEFMEFIKYSDIKKLD</sequence>
<gene>
    <name evidence="1" type="ORF">CIGN_0630</name>
</gene>